<evidence type="ECO:0008006" key="3">
    <source>
        <dbReference type="Google" id="ProtNLM"/>
    </source>
</evidence>
<comment type="caution">
    <text evidence="1">The sequence shown here is derived from an EMBL/GenBank/DDBJ whole genome shotgun (WGS) entry which is preliminary data.</text>
</comment>
<proteinExistence type="predicted"/>
<reference evidence="1 2" key="1">
    <citation type="submission" date="2018-10" db="EMBL/GenBank/DDBJ databases">
        <title>Pseudomonas songnenensis NEAU-ST5-5(T) genome.</title>
        <authorList>
            <person name="Pengp J."/>
            <person name="Liu Z.-P."/>
        </authorList>
    </citation>
    <scope>NUCLEOTIDE SEQUENCE [LARGE SCALE GENOMIC DNA]</scope>
    <source>
        <strain evidence="1 2">NEAU-ST5-5</strain>
    </source>
</reference>
<accession>A0ABX9URC2</accession>
<organism evidence="1 2">
    <name type="scientific">Pseudomonas songnenensis</name>
    <dbReference type="NCBI Taxonomy" id="1176259"/>
    <lineage>
        <taxon>Bacteria</taxon>
        <taxon>Pseudomonadati</taxon>
        <taxon>Pseudomonadota</taxon>
        <taxon>Gammaproteobacteria</taxon>
        <taxon>Pseudomonadales</taxon>
        <taxon>Pseudomonadaceae</taxon>
        <taxon>Pseudomonas</taxon>
    </lineage>
</organism>
<evidence type="ECO:0000313" key="1">
    <source>
        <dbReference type="EMBL" id="RMH95720.1"/>
    </source>
</evidence>
<gene>
    <name evidence="1" type="ORF">EA798_14920</name>
</gene>
<name>A0ABX9URC2_9PSED</name>
<keyword evidence="2" id="KW-1185">Reference proteome</keyword>
<protein>
    <recommendedName>
        <fullName evidence="3">DUF3077 domain-containing protein</fullName>
    </recommendedName>
</protein>
<dbReference type="EMBL" id="RFFN01000005">
    <property type="protein sequence ID" value="RMH95720.1"/>
    <property type="molecule type" value="Genomic_DNA"/>
</dbReference>
<sequence>MYSARLGTQSEGFAVQLVLGSVAATELQCVLGLAADEQAIQRWAQLACMFGNLMAVHAARQTDMGNLQTGTCAGEQS</sequence>
<evidence type="ECO:0000313" key="2">
    <source>
        <dbReference type="Proteomes" id="UP000279228"/>
    </source>
</evidence>
<dbReference type="Proteomes" id="UP000279228">
    <property type="component" value="Unassembled WGS sequence"/>
</dbReference>